<protein>
    <submittedName>
        <fullName evidence="2">Uncharacterized protein</fullName>
    </submittedName>
</protein>
<reference evidence="2 3" key="1">
    <citation type="submission" date="2015-07" db="EMBL/GenBank/DDBJ databases">
        <title>High-quality genome of monoxenous trypanosomatid Leptomonas pyrrhocoris.</title>
        <authorList>
            <person name="Flegontov P."/>
            <person name="Butenko A."/>
            <person name="Firsov S."/>
            <person name="Vlcek C."/>
            <person name="Logacheva M.D."/>
            <person name="Field M."/>
            <person name="Filatov D."/>
            <person name="Flegontova O."/>
            <person name="Gerasimov E."/>
            <person name="Jackson A.P."/>
            <person name="Kelly S."/>
            <person name="Opperdoes F."/>
            <person name="O'Reilly A."/>
            <person name="Votypka J."/>
            <person name="Yurchenko V."/>
            <person name="Lukes J."/>
        </authorList>
    </citation>
    <scope>NUCLEOTIDE SEQUENCE [LARGE SCALE GENOMIC DNA]</scope>
    <source>
        <strain evidence="2">H10</strain>
    </source>
</reference>
<evidence type="ECO:0000313" key="3">
    <source>
        <dbReference type="Proteomes" id="UP000037923"/>
    </source>
</evidence>
<feature type="region of interest" description="Disordered" evidence="1">
    <location>
        <begin position="146"/>
        <end position="207"/>
    </location>
</feature>
<feature type="region of interest" description="Disordered" evidence="1">
    <location>
        <begin position="280"/>
        <end position="308"/>
    </location>
</feature>
<evidence type="ECO:0000313" key="2">
    <source>
        <dbReference type="EMBL" id="KPA75288.1"/>
    </source>
</evidence>
<dbReference type="EMBL" id="LGTL01000025">
    <property type="protein sequence ID" value="KPA75288.1"/>
    <property type="molecule type" value="Genomic_DNA"/>
</dbReference>
<feature type="compositionally biased region" description="Polar residues" evidence="1">
    <location>
        <begin position="591"/>
        <end position="616"/>
    </location>
</feature>
<organism evidence="2 3">
    <name type="scientific">Leptomonas pyrrhocoris</name>
    <name type="common">Firebug parasite</name>
    <dbReference type="NCBI Taxonomy" id="157538"/>
    <lineage>
        <taxon>Eukaryota</taxon>
        <taxon>Discoba</taxon>
        <taxon>Euglenozoa</taxon>
        <taxon>Kinetoplastea</taxon>
        <taxon>Metakinetoplastina</taxon>
        <taxon>Trypanosomatida</taxon>
        <taxon>Trypanosomatidae</taxon>
        <taxon>Leishmaniinae</taxon>
        <taxon>Leptomonas</taxon>
    </lineage>
</organism>
<feature type="region of interest" description="Disordered" evidence="1">
    <location>
        <begin position="887"/>
        <end position="908"/>
    </location>
</feature>
<dbReference type="RefSeq" id="XP_015653727.1">
    <property type="nucleotide sequence ID" value="XM_015807645.1"/>
</dbReference>
<feature type="compositionally biased region" description="Low complexity" evidence="1">
    <location>
        <begin position="537"/>
        <end position="552"/>
    </location>
</feature>
<feature type="region of interest" description="Disordered" evidence="1">
    <location>
        <begin position="587"/>
        <end position="713"/>
    </location>
</feature>
<feature type="compositionally biased region" description="Basic and acidic residues" evidence="1">
    <location>
        <begin position="146"/>
        <end position="156"/>
    </location>
</feature>
<feature type="compositionally biased region" description="Low complexity" evidence="1">
    <location>
        <begin position="197"/>
        <end position="207"/>
    </location>
</feature>
<feature type="region of interest" description="Disordered" evidence="1">
    <location>
        <begin position="948"/>
        <end position="980"/>
    </location>
</feature>
<gene>
    <name evidence="2" type="ORF">ABB37_08589</name>
</gene>
<dbReference type="Proteomes" id="UP000037923">
    <property type="component" value="Unassembled WGS sequence"/>
</dbReference>
<dbReference type="VEuPathDB" id="TriTrypDB:LpyrH10_25_0870"/>
<comment type="caution">
    <text evidence="2">The sequence shown here is derived from an EMBL/GenBank/DDBJ whole genome shotgun (WGS) entry which is preliminary data.</text>
</comment>
<accession>A0A0N0DRX3</accession>
<feature type="region of interest" description="Disordered" evidence="1">
    <location>
        <begin position="802"/>
        <end position="860"/>
    </location>
</feature>
<proteinExistence type="predicted"/>
<feature type="region of interest" description="Disordered" evidence="1">
    <location>
        <begin position="327"/>
        <end position="353"/>
    </location>
</feature>
<dbReference type="OrthoDB" id="10690040at2759"/>
<feature type="region of interest" description="Disordered" evidence="1">
    <location>
        <begin position="498"/>
        <end position="568"/>
    </location>
</feature>
<dbReference type="GeneID" id="26908873"/>
<name>A0A0N0DRX3_LEPPY</name>
<feature type="compositionally biased region" description="Low complexity" evidence="1">
    <location>
        <begin position="26"/>
        <end position="38"/>
    </location>
</feature>
<feature type="compositionally biased region" description="Polar residues" evidence="1">
    <location>
        <begin position="113"/>
        <end position="125"/>
    </location>
</feature>
<feature type="compositionally biased region" description="Basic and acidic residues" evidence="1">
    <location>
        <begin position="42"/>
        <end position="56"/>
    </location>
</feature>
<feature type="region of interest" description="Disordered" evidence="1">
    <location>
        <begin position="1"/>
        <end position="128"/>
    </location>
</feature>
<feature type="compositionally biased region" description="Acidic residues" evidence="1">
    <location>
        <begin position="656"/>
        <end position="665"/>
    </location>
</feature>
<feature type="compositionally biased region" description="Basic and acidic residues" evidence="1">
    <location>
        <begin position="280"/>
        <end position="296"/>
    </location>
</feature>
<sequence length="980" mass="102992">MPSATARLKSVNSNGMTAGSAVEPISSAPQQQQPVVSARNNECNRPKKSTDHRRDSNISLELNALTPAVTASNLAAIEPSPPPVTPKQTALDDPVTLRPSTTAPLVGQPAPARTSTSEHSPSPRSRSGVEFDVWEYVTAEELVCMDGHRNSDDNGKNDTMSNVPVNEEAPRTTGVPSMLSQPAVVSLAASPPRRRNSTAASTNSVASARRIASNAGAAPRSPHVLRSFASLGFHGGYSFGVAMRDVNVDKAAATAVAAATTNNAPASSTLKVQARICDSKDASNTRKGSGNRDKAEAGLSSTSSAGDLESEGSYVNLFRSFARSETNSAAAKSGPDHAWLEEVPDGTTKDTTLVGDISATTAPTRARTSPPVGATASSTAAAALKPRGDVNGRVASMTANRPAQRNCLDSFFVFPERWTPPAADEGEEGGAVVDDANVAPLSPCPPPFASLFKAVRAATGDGTQPSRSVNEMVPLSPPAHAEARPNTQKTAFSFSRFAATTTANPTPREERPQRPPMPDRGEGSDEENFMNDGYGRSSQLQLPSFLSPLSPQHGKMNSNSRTDDNGADTSVADQEAAAAIVVATIPASASRSQKSPAGNSTRAKQTATSTAALQHRSSARLPDAASGAVPSAHDKDTDGEEEPVGGNGGAGREGEDGLEEEEGEQEAARSRAPKAAVARRRPSQEPRGRAAVDTPTQAHTIRGVPPAFNEPHDAQLRDHISSPQQSEAYAPFQHNTRMNELQRFTPVYQPRQWVTADRLNFPPPLGNVIRLPGTPSPSTAFFRGVQEGGGGVNRFAVPLPMRDPRTLLPNSGAPSYSGDDGQRRSELPSLDAHGAGGGGLPGDLAIFRPSSPPVVQRPPAVLPRVDRTEAATAFQDASMLISRTLEGTRPMKTMERGPLQPFPSPSPPSTRLCAFAGLEDTRRRIGAKWFKFVALEIRWVPSPGLLPDERGRPAVVLEQEGEAATTAGGAAGPSRVQEAE</sequence>
<keyword evidence="3" id="KW-1185">Reference proteome</keyword>
<evidence type="ECO:0000256" key="1">
    <source>
        <dbReference type="SAM" id="MobiDB-lite"/>
    </source>
</evidence>
<feature type="compositionally biased region" description="Basic and acidic residues" evidence="1">
    <location>
        <begin position="507"/>
        <end position="523"/>
    </location>
</feature>
<dbReference type="AlphaFoldDB" id="A0A0N0DRX3"/>